<dbReference type="InterPro" id="IPR013216">
    <property type="entry name" value="Methyltransf_11"/>
</dbReference>
<name>A0A292YIQ7_9BACT</name>
<evidence type="ECO:0000313" key="3">
    <source>
        <dbReference type="Proteomes" id="UP000217944"/>
    </source>
</evidence>
<dbReference type="Proteomes" id="UP000217944">
    <property type="component" value="Unassembled WGS sequence"/>
</dbReference>
<feature type="domain" description="Methyltransferase type 11" evidence="1">
    <location>
        <begin position="43"/>
        <end position="136"/>
    </location>
</feature>
<reference evidence="2 3" key="1">
    <citation type="journal article" date="2017" name="Syst. Appl. Microbiol.">
        <title>Lebetimonas natsushimae sp. nov., a novel strictly anaerobic, moderately thermophilic chemoautotroph isolated from a deep-sea hydrothermal vent polychaete nest in the Mid-Okinawa Trough.</title>
        <authorList>
            <person name="Nagata R."/>
            <person name="Takaki Y."/>
            <person name="Tame A."/>
            <person name="Nunoura T."/>
            <person name="Muto H."/>
            <person name="Mino S."/>
            <person name="Sawayama S."/>
            <person name="Takai K."/>
            <person name="Nakagawa S."/>
        </authorList>
    </citation>
    <scope>NUCLEOTIDE SEQUENCE [LARGE SCALE GENOMIC DNA]</scope>
    <source>
        <strain evidence="2 3">HS1857</strain>
    </source>
</reference>
<proteinExistence type="predicted"/>
<keyword evidence="3" id="KW-1185">Reference proteome</keyword>
<dbReference type="PANTHER" id="PTHR43667">
    <property type="entry name" value="CYCLOPROPANE-FATTY-ACYL-PHOSPHOLIPID SYNTHASE"/>
    <property type="match status" value="1"/>
</dbReference>
<gene>
    <name evidence="2" type="ORF">LNAT_P1640</name>
</gene>
<dbReference type="AlphaFoldDB" id="A0A292YIQ7"/>
<dbReference type="InterPro" id="IPR029063">
    <property type="entry name" value="SAM-dependent_MTases_sf"/>
</dbReference>
<dbReference type="GO" id="GO:0008757">
    <property type="term" value="F:S-adenosylmethionine-dependent methyltransferase activity"/>
    <property type="evidence" value="ECO:0007669"/>
    <property type="project" value="InterPro"/>
</dbReference>
<dbReference type="SUPFAM" id="SSF53335">
    <property type="entry name" value="S-adenosyl-L-methionine-dependent methyltransferases"/>
    <property type="match status" value="1"/>
</dbReference>
<comment type="caution">
    <text evidence="2">The sequence shown here is derived from an EMBL/GenBank/DDBJ whole genome shotgun (WGS) entry which is preliminary data.</text>
</comment>
<protein>
    <recommendedName>
        <fullName evidence="1">Methyltransferase type 11 domain-containing protein</fullName>
    </recommendedName>
</protein>
<dbReference type="Gene3D" id="3.40.50.150">
    <property type="entry name" value="Vaccinia Virus protein VP39"/>
    <property type="match status" value="1"/>
</dbReference>
<dbReference type="Pfam" id="PF08241">
    <property type="entry name" value="Methyltransf_11"/>
    <property type="match status" value="1"/>
</dbReference>
<dbReference type="EMBL" id="BDME01000007">
    <property type="protein sequence ID" value="GAX88344.1"/>
    <property type="molecule type" value="Genomic_DNA"/>
</dbReference>
<evidence type="ECO:0000259" key="1">
    <source>
        <dbReference type="Pfam" id="PF08241"/>
    </source>
</evidence>
<dbReference type="InterPro" id="IPR050723">
    <property type="entry name" value="CFA/CMAS"/>
</dbReference>
<organism evidence="2 3">
    <name type="scientific">Lebetimonas natsushimae</name>
    <dbReference type="NCBI Taxonomy" id="1936991"/>
    <lineage>
        <taxon>Bacteria</taxon>
        <taxon>Pseudomonadati</taxon>
        <taxon>Campylobacterota</taxon>
        <taxon>Epsilonproteobacteria</taxon>
        <taxon>Nautiliales</taxon>
        <taxon>Nautiliaceae</taxon>
        <taxon>Lebetimonas</taxon>
    </lineage>
</organism>
<accession>A0A292YIQ7</accession>
<evidence type="ECO:0000313" key="2">
    <source>
        <dbReference type="EMBL" id="GAX88344.1"/>
    </source>
</evidence>
<dbReference type="PANTHER" id="PTHR43667:SF2">
    <property type="entry name" value="FATTY ACID C-METHYL TRANSFERASE"/>
    <property type="match status" value="1"/>
</dbReference>
<sequence length="193" mass="23248">MKNKTLEYYEKNFDKLVDRYEKANLDFIHKIILNNVKKDDFILELGFGSGRELNFLFKNGYKNLYGIDGSKKFVEFVKHRFESDNFKVSILPEINIDKKFDFIYSIAVIMHLPISFYEKLIKNISDRLKPGGRVFISFSLGKRDDKERDFYEVDENLLEDFFRKYNIYKQNEILTTDSLNRNIKWKNILYQKQ</sequence>
<dbReference type="CDD" id="cd02440">
    <property type="entry name" value="AdoMet_MTases"/>
    <property type="match status" value="1"/>
</dbReference>
<dbReference type="RefSeq" id="WP_172413526.1">
    <property type="nucleotide sequence ID" value="NZ_BDME01000007.1"/>
</dbReference>